<feature type="compositionally biased region" description="Polar residues" evidence="1">
    <location>
        <begin position="299"/>
        <end position="308"/>
    </location>
</feature>
<evidence type="ECO:0000313" key="3">
    <source>
        <dbReference type="Proteomes" id="UP001321473"/>
    </source>
</evidence>
<feature type="region of interest" description="Disordered" evidence="1">
    <location>
        <begin position="816"/>
        <end position="864"/>
    </location>
</feature>
<dbReference type="Proteomes" id="UP001321473">
    <property type="component" value="Unassembled WGS sequence"/>
</dbReference>
<reference evidence="2 3" key="1">
    <citation type="journal article" date="2023" name="Arcadia Sci">
        <title>De novo assembly of a long-read Amblyomma americanum tick genome.</title>
        <authorList>
            <person name="Chou S."/>
            <person name="Poskanzer K.E."/>
            <person name="Rollins M."/>
            <person name="Thuy-Boun P.S."/>
        </authorList>
    </citation>
    <scope>NUCLEOTIDE SEQUENCE [LARGE SCALE GENOMIC DNA]</scope>
    <source>
        <strain evidence="2">F_SG_1</strain>
        <tissue evidence="2">Salivary glands</tissue>
    </source>
</reference>
<feature type="compositionally biased region" description="Polar residues" evidence="1">
    <location>
        <begin position="490"/>
        <end position="509"/>
    </location>
</feature>
<feature type="compositionally biased region" description="Low complexity" evidence="1">
    <location>
        <begin position="1052"/>
        <end position="1064"/>
    </location>
</feature>
<name>A0AAQ4FD35_AMBAM</name>
<feature type="region of interest" description="Disordered" evidence="1">
    <location>
        <begin position="1502"/>
        <end position="1564"/>
    </location>
</feature>
<feature type="compositionally biased region" description="Basic and acidic residues" evidence="1">
    <location>
        <begin position="934"/>
        <end position="955"/>
    </location>
</feature>
<feature type="region of interest" description="Disordered" evidence="1">
    <location>
        <begin position="1022"/>
        <end position="1092"/>
    </location>
</feature>
<feature type="compositionally biased region" description="Polar residues" evidence="1">
    <location>
        <begin position="343"/>
        <end position="354"/>
    </location>
</feature>
<feature type="region of interest" description="Disordered" evidence="1">
    <location>
        <begin position="1"/>
        <end position="31"/>
    </location>
</feature>
<feature type="region of interest" description="Disordered" evidence="1">
    <location>
        <begin position="878"/>
        <end position="985"/>
    </location>
</feature>
<keyword evidence="3" id="KW-1185">Reference proteome</keyword>
<feature type="compositionally biased region" description="Basic and acidic residues" evidence="1">
    <location>
        <begin position="1076"/>
        <end position="1092"/>
    </location>
</feature>
<evidence type="ECO:0000313" key="2">
    <source>
        <dbReference type="EMBL" id="KAK8785080.1"/>
    </source>
</evidence>
<feature type="region of interest" description="Disordered" evidence="1">
    <location>
        <begin position="265"/>
        <end position="378"/>
    </location>
</feature>
<comment type="caution">
    <text evidence="2">The sequence shown here is derived from an EMBL/GenBank/DDBJ whole genome shotgun (WGS) entry which is preliminary data.</text>
</comment>
<feature type="compositionally biased region" description="Low complexity" evidence="1">
    <location>
        <begin position="363"/>
        <end position="376"/>
    </location>
</feature>
<feature type="compositionally biased region" description="Low complexity" evidence="1">
    <location>
        <begin position="695"/>
        <end position="706"/>
    </location>
</feature>
<feature type="compositionally biased region" description="Basic and acidic residues" evidence="1">
    <location>
        <begin position="1182"/>
        <end position="1195"/>
    </location>
</feature>
<feature type="compositionally biased region" description="Basic and acidic residues" evidence="1">
    <location>
        <begin position="1033"/>
        <end position="1046"/>
    </location>
</feature>
<feature type="compositionally biased region" description="Polar residues" evidence="1">
    <location>
        <begin position="1279"/>
        <end position="1288"/>
    </location>
</feature>
<feature type="compositionally biased region" description="Basic and acidic residues" evidence="1">
    <location>
        <begin position="312"/>
        <end position="340"/>
    </location>
</feature>
<feature type="region of interest" description="Disordered" evidence="1">
    <location>
        <begin position="480"/>
        <end position="537"/>
    </location>
</feature>
<feature type="compositionally biased region" description="Low complexity" evidence="1">
    <location>
        <begin position="668"/>
        <end position="684"/>
    </location>
</feature>
<sequence>MTHARNLRMKNAELNPEQNAKPPDDTGEGDDAGLLAIWPALFALVSRRFFPRLALTKEETQHLLKYDYLLTQYQDELNNNDIGNNEAEGYEIRDADTVPDTSWERRDRDSSDEQLPAGEESPHQELSYLRFDSPEAHDIQIPKNWVCDTAHQEIQRDTAPVAEDSTIECPKVNRSALSLSTTTNVITQEASTVTSFTPTRRSEEAFYNFAYIKTSMTTTQDSVRVGTPLVYPASVGNVDSRSKSKIASQDQMPLIAARNMNLTENEYDSSVPSSDEKEAKVVSKSSANVSEVPTKEETILTTKSSPSLKPTRYSEVKEDMSLTEGDKDEVPQDMGEDKGRGQSGNTKSQTQLPTTEDEELHGSNRSSSSQMAASRDSSVHCKALQNMIVPEVTIASSSTRESVVVQQQECKQEENTVRAGHRIHGPDITVPEVTVASSSTHESMAAGFEGPWFDKESDMSLGNTGEDLLQHMSSLVRASVDEDDEPPRMSGNQTSQLSGGCTQLSSTGVCSDRTRSKASEGTSGNYTTNYSDPHSNLFEEDSNVKKDEGQAPIIRMYGPVVLQGNLRLWPPQRGIDNSRDSHEAVSAGPLPLPQVKRNVAERISAVTYKDNLPNTTKGDEKSPSATLWQHMRAKHNQCSEESQTALKVPVISDMGCHKVPSAKSEYWSSRSRTSASSVASSATTPTKSGTEEMPTKGSTSKLSTSSTFKSRQRSVHWFKTIEDVDSDTVVKDCDYLSTSQVKMKVPVEDVMGRHTIKAKSVTSKKASDRDQSEGSRVREACKKFTARILEKEGIAASKVYSFPEFFETLHCTEQGTKRAEENMATTAKNDDKSTTIESVEPSESFEAHSKAASALTTPKGSMAVSESEENAAIYAARYSESLEGQDEKATAPRITEGSAAAENDGMNSVVDSARLSESLEGPLHKDCSIGSQEHLGDAAKTETRAADEPDMRVVSHDQSTAVPDCEQSRETVGTKQEPSSTDKAHYEQDVLLKCVDKETQVVLDGNSEVANDDVQARTYSPTVCQRCSPKPPPRYEKKTTRSKAAENEDGQSSSNAEASRARNNCNDKKSVKSKKDKQEPAEGEERTNDDASFRKGTTVLQCHELVTASHFTRFPASNRNSAPIQRSLNITRTLRITTTNQFKPLNLRHSITGVLNNSSSFIRRPLSIKSREVVPPRSLPQQHHDGGQRALNEHEDSAVPCLEPVRSSSCKDIAEATNTEPSAAVQPLAHRSHSFHGAVSKETEGLKKATSENSANESIDQMGNSRHSDSAAENAADSRGTQVTNSPFHDQEDESSVQAKEAAAVDGCKEVQLPLKKRMCCRLAQSAEISDAFDDDGPSDKHLQTHDAEHRTVEAARTGKDTETEVCDELAAIQNAVLVIEAVVKQSMNKDTAFPSEEYQIQGTQVDRTLSLIADSQYSTVGAAEISHASPISTILGGDMNAEPAKLCASLPSACDCAISTASKDDTPLNESLTASTIPPEEAVLAVNDGTSANINAECLTIPAGKPTPLQRQRRGGEKDVDTEDDCSWTDLSVVSEAGATNEDEPSKSLSQLGTINTPDDQCL</sequence>
<gene>
    <name evidence="2" type="ORF">V5799_008554</name>
</gene>
<feature type="compositionally biased region" description="Polar residues" evidence="1">
    <location>
        <begin position="1251"/>
        <end position="1265"/>
    </location>
</feature>
<evidence type="ECO:0000256" key="1">
    <source>
        <dbReference type="SAM" id="MobiDB-lite"/>
    </source>
</evidence>
<feature type="region of interest" description="Disordered" evidence="1">
    <location>
        <begin position="1219"/>
        <end position="1299"/>
    </location>
</feature>
<protein>
    <submittedName>
        <fullName evidence="2">Uncharacterized protein</fullName>
    </submittedName>
</protein>
<accession>A0AAQ4FD35</accession>
<feature type="region of interest" description="Disordered" evidence="1">
    <location>
        <begin position="662"/>
        <end position="706"/>
    </location>
</feature>
<feature type="compositionally biased region" description="Basic and acidic residues" evidence="1">
    <location>
        <begin position="1239"/>
        <end position="1250"/>
    </location>
</feature>
<organism evidence="2 3">
    <name type="scientific">Amblyomma americanum</name>
    <name type="common">Lone star tick</name>
    <dbReference type="NCBI Taxonomy" id="6943"/>
    <lineage>
        <taxon>Eukaryota</taxon>
        <taxon>Metazoa</taxon>
        <taxon>Ecdysozoa</taxon>
        <taxon>Arthropoda</taxon>
        <taxon>Chelicerata</taxon>
        <taxon>Arachnida</taxon>
        <taxon>Acari</taxon>
        <taxon>Parasitiformes</taxon>
        <taxon>Ixodida</taxon>
        <taxon>Ixodoidea</taxon>
        <taxon>Ixodidae</taxon>
        <taxon>Amblyomminae</taxon>
        <taxon>Amblyomma</taxon>
    </lineage>
</organism>
<feature type="compositionally biased region" description="Polar residues" evidence="1">
    <location>
        <begin position="970"/>
        <end position="979"/>
    </location>
</feature>
<feature type="region of interest" description="Disordered" evidence="1">
    <location>
        <begin position="1332"/>
        <end position="1351"/>
    </location>
</feature>
<feature type="compositionally biased region" description="Basic and acidic residues" evidence="1">
    <location>
        <begin position="1338"/>
        <end position="1351"/>
    </location>
</feature>
<proteinExistence type="predicted"/>
<dbReference type="EMBL" id="JARKHS020003968">
    <property type="protein sequence ID" value="KAK8785080.1"/>
    <property type="molecule type" value="Genomic_DNA"/>
</dbReference>
<feature type="compositionally biased region" description="Polar residues" evidence="1">
    <location>
        <begin position="519"/>
        <end position="534"/>
    </location>
</feature>
<feature type="compositionally biased region" description="Basic and acidic residues" evidence="1">
    <location>
        <begin position="90"/>
        <end position="111"/>
    </location>
</feature>
<feature type="region of interest" description="Disordered" evidence="1">
    <location>
        <begin position="1176"/>
        <end position="1195"/>
    </location>
</feature>
<feature type="region of interest" description="Disordered" evidence="1">
    <location>
        <begin position="80"/>
        <end position="124"/>
    </location>
</feature>
<feature type="compositionally biased region" description="Low complexity" evidence="1">
    <location>
        <begin position="282"/>
        <end position="292"/>
    </location>
</feature>
<feature type="compositionally biased region" description="Polar residues" evidence="1">
    <location>
        <begin position="1548"/>
        <end position="1564"/>
    </location>
</feature>